<evidence type="ECO:0000313" key="4">
    <source>
        <dbReference type="Proteomes" id="UP000015105"/>
    </source>
</evidence>
<feature type="domain" description="GOLD" evidence="2">
    <location>
        <begin position="1"/>
        <end position="96"/>
    </location>
</feature>
<dbReference type="Proteomes" id="UP000015105">
    <property type="component" value="Chromosome 6D"/>
</dbReference>
<keyword evidence="4" id="KW-1185">Reference proteome</keyword>
<dbReference type="PROSITE" id="PS50866">
    <property type="entry name" value="GOLD"/>
    <property type="match status" value="1"/>
</dbReference>
<evidence type="ECO:0000313" key="3">
    <source>
        <dbReference type="EnsemblPlants" id="AET6Gv20813400.4"/>
    </source>
</evidence>
<sequence length="96" mass="10662">MNAELRNLLDLHSPLLQFCKCLCFLQVTSPYGYTLHENGNVTVGQFAFTTSEAGNFLACFWIDSAEKGSGVSVNLDWKTGIATKDWDAIAKKEKIE</sequence>
<comment type="similarity">
    <text evidence="1">Belongs to the EMP24/GP25L family.</text>
</comment>
<dbReference type="Pfam" id="PF01105">
    <property type="entry name" value="EMP24_GP25L"/>
    <property type="match status" value="1"/>
</dbReference>
<comment type="subcellular location">
    <subcellularLocation>
        <location evidence="1">Membrane</location>
        <topology evidence="1">Single-pass type I membrane protein</topology>
    </subcellularLocation>
</comment>
<reference evidence="4" key="2">
    <citation type="journal article" date="2017" name="Nat. Plants">
        <title>The Aegilops tauschii genome reveals multiple impacts of transposons.</title>
        <authorList>
            <person name="Zhao G."/>
            <person name="Zou C."/>
            <person name="Li K."/>
            <person name="Wang K."/>
            <person name="Li T."/>
            <person name="Gao L."/>
            <person name="Zhang X."/>
            <person name="Wang H."/>
            <person name="Yang Z."/>
            <person name="Liu X."/>
            <person name="Jiang W."/>
            <person name="Mao L."/>
            <person name="Kong X."/>
            <person name="Jiao Y."/>
            <person name="Jia J."/>
        </authorList>
    </citation>
    <scope>NUCLEOTIDE SEQUENCE [LARGE SCALE GENOMIC DNA]</scope>
    <source>
        <strain evidence="4">cv. AL8/78</strain>
    </source>
</reference>
<accession>A0A453PPP3</accession>
<reference evidence="3" key="4">
    <citation type="submission" date="2019-03" db="UniProtKB">
        <authorList>
            <consortium name="EnsemblPlants"/>
        </authorList>
    </citation>
    <scope>IDENTIFICATION</scope>
</reference>
<dbReference type="EnsemblPlants" id="AET6Gv20813400.4">
    <property type="protein sequence ID" value="AET6Gv20813400.4"/>
    <property type="gene ID" value="AET6Gv20813400"/>
</dbReference>
<keyword evidence="1" id="KW-0472">Membrane</keyword>
<organism evidence="3 4">
    <name type="scientific">Aegilops tauschii subsp. strangulata</name>
    <name type="common">Goatgrass</name>
    <dbReference type="NCBI Taxonomy" id="200361"/>
    <lineage>
        <taxon>Eukaryota</taxon>
        <taxon>Viridiplantae</taxon>
        <taxon>Streptophyta</taxon>
        <taxon>Embryophyta</taxon>
        <taxon>Tracheophyta</taxon>
        <taxon>Spermatophyta</taxon>
        <taxon>Magnoliopsida</taxon>
        <taxon>Liliopsida</taxon>
        <taxon>Poales</taxon>
        <taxon>Poaceae</taxon>
        <taxon>BOP clade</taxon>
        <taxon>Pooideae</taxon>
        <taxon>Triticodae</taxon>
        <taxon>Triticeae</taxon>
        <taxon>Triticinae</taxon>
        <taxon>Aegilops</taxon>
    </lineage>
</organism>
<dbReference type="Gramene" id="AET6Gv20813400.4">
    <property type="protein sequence ID" value="AET6Gv20813400.4"/>
    <property type="gene ID" value="AET6Gv20813400"/>
</dbReference>
<protein>
    <recommendedName>
        <fullName evidence="2">GOLD domain-containing protein</fullName>
    </recommendedName>
</protein>
<evidence type="ECO:0000259" key="2">
    <source>
        <dbReference type="PROSITE" id="PS50866"/>
    </source>
</evidence>
<reference evidence="3" key="3">
    <citation type="journal article" date="2017" name="Nature">
        <title>Genome sequence of the progenitor of the wheat D genome Aegilops tauschii.</title>
        <authorList>
            <person name="Luo M.C."/>
            <person name="Gu Y.Q."/>
            <person name="Puiu D."/>
            <person name="Wang H."/>
            <person name="Twardziok S.O."/>
            <person name="Deal K.R."/>
            <person name="Huo N."/>
            <person name="Zhu T."/>
            <person name="Wang L."/>
            <person name="Wang Y."/>
            <person name="McGuire P.E."/>
            <person name="Liu S."/>
            <person name="Long H."/>
            <person name="Ramasamy R.K."/>
            <person name="Rodriguez J.C."/>
            <person name="Van S.L."/>
            <person name="Yuan L."/>
            <person name="Wang Z."/>
            <person name="Xia Z."/>
            <person name="Xiao L."/>
            <person name="Anderson O.D."/>
            <person name="Ouyang S."/>
            <person name="Liang Y."/>
            <person name="Zimin A.V."/>
            <person name="Pertea G."/>
            <person name="Qi P."/>
            <person name="Bennetzen J.L."/>
            <person name="Dai X."/>
            <person name="Dawson M.W."/>
            <person name="Muller H.G."/>
            <person name="Kugler K."/>
            <person name="Rivarola-Duarte L."/>
            <person name="Spannagl M."/>
            <person name="Mayer K.F.X."/>
            <person name="Lu F.H."/>
            <person name="Bevan M.W."/>
            <person name="Leroy P."/>
            <person name="Li P."/>
            <person name="You F.M."/>
            <person name="Sun Q."/>
            <person name="Liu Z."/>
            <person name="Lyons E."/>
            <person name="Wicker T."/>
            <person name="Salzberg S.L."/>
            <person name="Devos K.M."/>
            <person name="Dvorak J."/>
        </authorList>
    </citation>
    <scope>NUCLEOTIDE SEQUENCE [LARGE SCALE GENOMIC DNA]</scope>
    <source>
        <strain evidence="3">cv. AL8/78</strain>
    </source>
</reference>
<proteinExistence type="inferred from homology"/>
<keyword evidence="1" id="KW-0812">Transmembrane</keyword>
<dbReference type="AlphaFoldDB" id="A0A453PPP3"/>
<evidence type="ECO:0000256" key="1">
    <source>
        <dbReference type="RuleBase" id="RU003827"/>
    </source>
</evidence>
<reference evidence="3" key="5">
    <citation type="journal article" date="2021" name="G3 (Bethesda)">
        <title>Aegilops tauschii genome assembly Aet v5.0 features greater sequence contiguity and improved annotation.</title>
        <authorList>
            <person name="Wang L."/>
            <person name="Zhu T."/>
            <person name="Rodriguez J.C."/>
            <person name="Deal K.R."/>
            <person name="Dubcovsky J."/>
            <person name="McGuire P.E."/>
            <person name="Lux T."/>
            <person name="Spannagl M."/>
            <person name="Mayer K.F.X."/>
            <person name="Baldrich P."/>
            <person name="Meyers B.C."/>
            <person name="Huo N."/>
            <person name="Gu Y.Q."/>
            <person name="Zhou H."/>
            <person name="Devos K.M."/>
            <person name="Bennetzen J.L."/>
            <person name="Unver T."/>
            <person name="Budak H."/>
            <person name="Gulick P.J."/>
            <person name="Galiba G."/>
            <person name="Kalapos B."/>
            <person name="Nelson D.R."/>
            <person name="Li P."/>
            <person name="You F.M."/>
            <person name="Luo M.C."/>
            <person name="Dvorak J."/>
        </authorList>
    </citation>
    <scope>NUCLEOTIDE SEQUENCE [LARGE SCALE GENOMIC DNA]</scope>
    <source>
        <strain evidence="3">cv. AL8/78</strain>
    </source>
</reference>
<dbReference type="InterPro" id="IPR009038">
    <property type="entry name" value="GOLD_dom"/>
</dbReference>
<dbReference type="GO" id="GO:0016020">
    <property type="term" value="C:membrane"/>
    <property type="evidence" value="ECO:0007669"/>
    <property type="project" value="UniProtKB-SubCell"/>
</dbReference>
<name>A0A453PPP3_AEGTS</name>
<reference evidence="4" key="1">
    <citation type="journal article" date="2014" name="Science">
        <title>Ancient hybridizations among the ancestral genomes of bread wheat.</title>
        <authorList>
            <consortium name="International Wheat Genome Sequencing Consortium,"/>
            <person name="Marcussen T."/>
            <person name="Sandve S.R."/>
            <person name="Heier L."/>
            <person name="Spannagl M."/>
            <person name="Pfeifer M."/>
            <person name="Jakobsen K.S."/>
            <person name="Wulff B.B."/>
            <person name="Steuernagel B."/>
            <person name="Mayer K.F."/>
            <person name="Olsen O.A."/>
        </authorList>
    </citation>
    <scope>NUCLEOTIDE SEQUENCE [LARGE SCALE GENOMIC DNA]</scope>
    <source>
        <strain evidence="4">cv. AL8/78</strain>
    </source>
</reference>